<name>A0ACC1Y8G0_MELAZ</name>
<dbReference type="Proteomes" id="UP001164539">
    <property type="component" value="Chromosome 4"/>
</dbReference>
<organism evidence="1 2">
    <name type="scientific">Melia azedarach</name>
    <name type="common">Chinaberry tree</name>
    <dbReference type="NCBI Taxonomy" id="155640"/>
    <lineage>
        <taxon>Eukaryota</taxon>
        <taxon>Viridiplantae</taxon>
        <taxon>Streptophyta</taxon>
        <taxon>Embryophyta</taxon>
        <taxon>Tracheophyta</taxon>
        <taxon>Spermatophyta</taxon>
        <taxon>Magnoliopsida</taxon>
        <taxon>eudicotyledons</taxon>
        <taxon>Gunneridae</taxon>
        <taxon>Pentapetalae</taxon>
        <taxon>rosids</taxon>
        <taxon>malvids</taxon>
        <taxon>Sapindales</taxon>
        <taxon>Meliaceae</taxon>
        <taxon>Melia</taxon>
    </lineage>
</organism>
<sequence>METYRSRLLAVVVLLIISIFALSAQNCQGSSRRIALQVVKHDGKATIQRIPSKFYRVFAPVSGTARHQETPTPPGARPPGIL</sequence>
<protein>
    <submittedName>
        <fullName evidence="1">Uncharacterized protein</fullName>
    </submittedName>
</protein>
<reference evidence="1 2" key="1">
    <citation type="journal article" date="2023" name="Science">
        <title>Complex scaffold remodeling in plant triterpene biosynthesis.</title>
        <authorList>
            <person name="De La Pena R."/>
            <person name="Hodgson H."/>
            <person name="Liu J.C."/>
            <person name="Stephenson M.J."/>
            <person name="Martin A.C."/>
            <person name="Owen C."/>
            <person name="Harkess A."/>
            <person name="Leebens-Mack J."/>
            <person name="Jimenez L.E."/>
            <person name="Osbourn A."/>
            <person name="Sattely E.S."/>
        </authorList>
    </citation>
    <scope>NUCLEOTIDE SEQUENCE [LARGE SCALE GENOMIC DNA]</scope>
    <source>
        <strain evidence="2">cv. JPN11</strain>
        <tissue evidence="1">Leaf</tissue>
    </source>
</reference>
<gene>
    <name evidence="1" type="ORF">OWV82_007653</name>
</gene>
<keyword evidence="2" id="KW-1185">Reference proteome</keyword>
<dbReference type="EMBL" id="CM051397">
    <property type="protein sequence ID" value="KAJ4719718.1"/>
    <property type="molecule type" value="Genomic_DNA"/>
</dbReference>
<accession>A0ACC1Y8G0</accession>
<evidence type="ECO:0000313" key="2">
    <source>
        <dbReference type="Proteomes" id="UP001164539"/>
    </source>
</evidence>
<evidence type="ECO:0000313" key="1">
    <source>
        <dbReference type="EMBL" id="KAJ4719718.1"/>
    </source>
</evidence>
<proteinExistence type="predicted"/>
<comment type="caution">
    <text evidence="1">The sequence shown here is derived from an EMBL/GenBank/DDBJ whole genome shotgun (WGS) entry which is preliminary data.</text>
</comment>